<dbReference type="AlphaFoldDB" id="A0A9Q0NFI7"/>
<organism evidence="1 2">
    <name type="scientific">Pseudolycoriella hygida</name>
    <dbReference type="NCBI Taxonomy" id="35572"/>
    <lineage>
        <taxon>Eukaryota</taxon>
        <taxon>Metazoa</taxon>
        <taxon>Ecdysozoa</taxon>
        <taxon>Arthropoda</taxon>
        <taxon>Hexapoda</taxon>
        <taxon>Insecta</taxon>
        <taxon>Pterygota</taxon>
        <taxon>Neoptera</taxon>
        <taxon>Endopterygota</taxon>
        <taxon>Diptera</taxon>
        <taxon>Nematocera</taxon>
        <taxon>Sciaroidea</taxon>
        <taxon>Sciaridae</taxon>
        <taxon>Pseudolycoriella</taxon>
    </lineage>
</organism>
<dbReference type="OrthoDB" id="1884855at2759"/>
<evidence type="ECO:0000313" key="1">
    <source>
        <dbReference type="EMBL" id="KAJ6648631.1"/>
    </source>
</evidence>
<keyword evidence="2" id="KW-1185">Reference proteome</keyword>
<dbReference type="EMBL" id="WJQU01000001">
    <property type="protein sequence ID" value="KAJ6648631.1"/>
    <property type="molecule type" value="Genomic_DNA"/>
</dbReference>
<dbReference type="Proteomes" id="UP001151699">
    <property type="component" value="Chromosome A"/>
</dbReference>
<evidence type="ECO:0000313" key="2">
    <source>
        <dbReference type="Proteomes" id="UP001151699"/>
    </source>
</evidence>
<gene>
    <name evidence="1" type="ORF">Bhyg_03862</name>
</gene>
<comment type="caution">
    <text evidence="1">The sequence shown here is derived from an EMBL/GenBank/DDBJ whole genome shotgun (WGS) entry which is preliminary data.</text>
</comment>
<name>A0A9Q0NFI7_9DIPT</name>
<reference evidence="1" key="1">
    <citation type="submission" date="2022-07" db="EMBL/GenBank/DDBJ databases">
        <authorList>
            <person name="Trinca V."/>
            <person name="Uliana J.V.C."/>
            <person name="Torres T.T."/>
            <person name="Ward R.J."/>
            <person name="Monesi N."/>
        </authorList>
    </citation>
    <scope>NUCLEOTIDE SEQUENCE</scope>
    <source>
        <strain evidence="1">HSMRA1968</strain>
        <tissue evidence="1">Whole embryos</tissue>
    </source>
</reference>
<protein>
    <submittedName>
        <fullName evidence="1">Uncharacterized protein</fullName>
    </submittedName>
</protein>
<proteinExistence type="predicted"/>
<sequence length="180" mass="20890">MEEEYEIQHYGFSIAELKQETTQMVNEEIDKACEVLVTNIIKNPQVESTVATEIREKRNNLSKEIKALLKDEMSQMDKIITEHFTIPPNVTLSTDQLKLKNNDVDEKQLQEQHDGLLKKFMALEQFMSTLRDELDMYKNMDSLIQNQSNAIVVAEELISGQPDIDYIKKFEAIVKTTFDE</sequence>
<accession>A0A9Q0NFI7</accession>